<comment type="caution">
    <text evidence="9">The sequence shown here is derived from an EMBL/GenBank/DDBJ whole genome shotgun (WGS) entry which is preliminary data.</text>
</comment>
<name>A0ABW8ZMA5_9BURK</name>
<protein>
    <submittedName>
        <fullName evidence="9">Sugar ABC transporter permease</fullName>
    </submittedName>
</protein>
<evidence type="ECO:0000313" key="9">
    <source>
        <dbReference type="EMBL" id="MFL9883611.1"/>
    </source>
</evidence>
<keyword evidence="4 7" id="KW-0812">Transmembrane</keyword>
<dbReference type="InterPro" id="IPR000515">
    <property type="entry name" value="MetI-like"/>
</dbReference>
<sequence>MKQNGSSLKQRERRIGVMLLVPAMIAFVAIILIPFLQSLRLSLFSYTLQMSEPEFVGLDNFVKLLSDPKMAMVWLNTLIFVVTATAATFVIALAWALMMNQTFKGRAFVRAVSLLPWVLPSTVTAFLAAWIFNGQYGVLNAILLELGLISEPVTWLAERNGALACVIITKVWLSVPLFMAFFLAGLQGVSQDQVDAARVDGCENFGVLRHVVLPHLAPTMIIVTILGAMGNLQAFDVIYALTQGGPVGATTMLSVEVYKQAFENWDMGMACAVGVLWFIAIAVPTVFYLRILFKREGS</sequence>
<gene>
    <name evidence="9" type="ORF">PQR66_11280</name>
</gene>
<keyword evidence="2 7" id="KW-0813">Transport</keyword>
<feature type="transmembrane region" description="Helical" evidence="7">
    <location>
        <begin position="267"/>
        <end position="289"/>
    </location>
</feature>
<dbReference type="SUPFAM" id="SSF161098">
    <property type="entry name" value="MetI-like"/>
    <property type="match status" value="1"/>
</dbReference>
<dbReference type="PANTHER" id="PTHR43005:SF1">
    <property type="entry name" value="SPERMIDINE_PUTRESCINE TRANSPORT SYSTEM PERMEASE PROTEIN"/>
    <property type="match status" value="1"/>
</dbReference>
<dbReference type="PROSITE" id="PS50928">
    <property type="entry name" value="ABC_TM1"/>
    <property type="match status" value="1"/>
</dbReference>
<feature type="transmembrane region" description="Helical" evidence="7">
    <location>
        <begin position="163"/>
        <end position="187"/>
    </location>
</feature>
<organism evidence="9 10">
    <name type="scientific">Paraburkholderia agricolaris</name>
    <dbReference type="NCBI Taxonomy" id="2152888"/>
    <lineage>
        <taxon>Bacteria</taxon>
        <taxon>Pseudomonadati</taxon>
        <taxon>Pseudomonadota</taxon>
        <taxon>Betaproteobacteria</taxon>
        <taxon>Burkholderiales</taxon>
        <taxon>Burkholderiaceae</taxon>
        <taxon>Paraburkholderia</taxon>
    </lineage>
</organism>
<proteinExistence type="inferred from homology"/>
<feature type="transmembrane region" description="Helical" evidence="7">
    <location>
        <begin position="15"/>
        <end position="36"/>
    </location>
</feature>
<evidence type="ECO:0000256" key="4">
    <source>
        <dbReference type="ARBA" id="ARBA00022692"/>
    </source>
</evidence>
<dbReference type="InterPro" id="IPR035906">
    <property type="entry name" value="MetI-like_sf"/>
</dbReference>
<feature type="transmembrane region" description="Helical" evidence="7">
    <location>
        <begin position="207"/>
        <end position="230"/>
    </location>
</feature>
<keyword evidence="5 7" id="KW-1133">Transmembrane helix</keyword>
<evidence type="ECO:0000313" key="10">
    <source>
        <dbReference type="Proteomes" id="UP001629249"/>
    </source>
</evidence>
<comment type="subcellular location">
    <subcellularLocation>
        <location evidence="1 7">Cell membrane</location>
        <topology evidence="1 7">Multi-pass membrane protein</topology>
    </subcellularLocation>
</comment>
<dbReference type="RefSeq" id="WP_408332371.1">
    <property type="nucleotide sequence ID" value="NZ_JAQQFH010000028.1"/>
</dbReference>
<dbReference type="PANTHER" id="PTHR43005">
    <property type="entry name" value="BLR7065 PROTEIN"/>
    <property type="match status" value="1"/>
</dbReference>
<accession>A0ABW8ZMA5</accession>
<dbReference type="Gene3D" id="1.10.3720.10">
    <property type="entry name" value="MetI-like"/>
    <property type="match status" value="1"/>
</dbReference>
<feature type="transmembrane region" description="Helical" evidence="7">
    <location>
        <begin position="108"/>
        <end position="132"/>
    </location>
</feature>
<dbReference type="Proteomes" id="UP001629249">
    <property type="component" value="Unassembled WGS sequence"/>
</dbReference>
<feature type="transmembrane region" description="Helical" evidence="7">
    <location>
        <begin position="73"/>
        <end position="96"/>
    </location>
</feature>
<dbReference type="CDD" id="cd06261">
    <property type="entry name" value="TM_PBP2"/>
    <property type="match status" value="1"/>
</dbReference>
<feature type="domain" description="ABC transmembrane type-1" evidence="8">
    <location>
        <begin position="74"/>
        <end position="288"/>
    </location>
</feature>
<keyword evidence="3" id="KW-1003">Cell membrane</keyword>
<evidence type="ECO:0000256" key="1">
    <source>
        <dbReference type="ARBA" id="ARBA00004651"/>
    </source>
</evidence>
<comment type="similarity">
    <text evidence="7">Belongs to the binding-protein-dependent transport system permease family.</text>
</comment>
<evidence type="ECO:0000256" key="7">
    <source>
        <dbReference type="RuleBase" id="RU363032"/>
    </source>
</evidence>
<reference evidence="9 10" key="1">
    <citation type="journal article" date="2024" name="Chem. Sci.">
        <title>Discovery of megapolipeptins by genome mining of a Burkholderiales bacteria collection.</title>
        <authorList>
            <person name="Paulo B.S."/>
            <person name="Recchia M.J.J."/>
            <person name="Lee S."/>
            <person name="Fergusson C.H."/>
            <person name="Romanowski S.B."/>
            <person name="Hernandez A."/>
            <person name="Krull N."/>
            <person name="Liu D.Y."/>
            <person name="Cavanagh H."/>
            <person name="Bos A."/>
            <person name="Gray C.A."/>
            <person name="Murphy B.T."/>
            <person name="Linington R.G."/>
            <person name="Eustaquio A.S."/>
        </authorList>
    </citation>
    <scope>NUCLEOTIDE SEQUENCE [LARGE SCALE GENOMIC DNA]</scope>
    <source>
        <strain evidence="9 10">RL16-012-BIC-B</strain>
    </source>
</reference>
<dbReference type="EMBL" id="JAQQFN010000007">
    <property type="protein sequence ID" value="MFL9883611.1"/>
    <property type="molecule type" value="Genomic_DNA"/>
</dbReference>
<keyword evidence="10" id="KW-1185">Reference proteome</keyword>
<evidence type="ECO:0000259" key="8">
    <source>
        <dbReference type="PROSITE" id="PS50928"/>
    </source>
</evidence>
<dbReference type="Pfam" id="PF00528">
    <property type="entry name" value="BPD_transp_1"/>
    <property type="match status" value="1"/>
</dbReference>
<evidence type="ECO:0000256" key="2">
    <source>
        <dbReference type="ARBA" id="ARBA00022448"/>
    </source>
</evidence>
<evidence type="ECO:0000256" key="5">
    <source>
        <dbReference type="ARBA" id="ARBA00022989"/>
    </source>
</evidence>
<keyword evidence="6 7" id="KW-0472">Membrane</keyword>
<evidence type="ECO:0000256" key="6">
    <source>
        <dbReference type="ARBA" id="ARBA00023136"/>
    </source>
</evidence>
<evidence type="ECO:0000256" key="3">
    <source>
        <dbReference type="ARBA" id="ARBA00022475"/>
    </source>
</evidence>